<dbReference type="GO" id="GO:0046872">
    <property type="term" value="F:metal ion binding"/>
    <property type="evidence" value="ECO:0007669"/>
    <property type="project" value="UniProtKB-UniRule"/>
</dbReference>
<evidence type="ECO:0000256" key="9">
    <source>
        <dbReference type="ARBA" id="ARBA00023235"/>
    </source>
</evidence>
<sequence>MSFLSREALSPGSWRRPAPSNPVAAAERSCYRRAMTRPLLIAPSILSADFAKLGEEIRAVDQAGADWIHIDVMDGHFVPNITIGPDVVKALRPHSSKPFDVHLMIAPVDPYLEAFAKAGADVISIHAEAGPHVHRSLQTIRKLGKKAGIVLNPGTHEGTIEPVIDEVDLILLMTVNPGFGGQAFIPSVCDKLRRIKAMVRDRDIDIEIDGGVTPETAPLVAEAGANVLVAGSATFKGGPQAYGPNMAAIREAAARAR</sequence>
<evidence type="ECO:0000256" key="1">
    <source>
        <dbReference type="ARBA" id="ARBA00001782"/>
    </source>
</evidence>
<dbReference type="GO" id="GO:0019323">
    <property type="term" value="P:pentose catabolic process"/>
    <property type="evidence" value="ECO:0007669"/>
    <property type="project" value="UniProtKB-UniRule"/>
</dbReference>
<dbReference type="HAMAP" id="MF_02227">
    <property type="entry name" value="RPE"/>
    <property type="match status" value="1"/>
</dbReference>
<reference evidence="12 13" key="1">
    <citation type="submission" date="2018-07" db="EMBL/GenBank/DDBJ databases">
        <title>Genomic Encyclopedia of Type Strains, Phase IV (KMG-IV): sequencing the most valuable type-strain genomes for metagenomic binning, comparative biology and taxonomic classification.</title>
        <authorList>
            <person name="Goeker M."/>
        </authorList>
    </citation>
    <scope>NUCLEOTIDE SEQUENCE [LARGE SCALE GENOMIC DNA]</scope>
    <source>
        <strain evidence="12 13">DSM 14364</strain>
    </source>
</reference>
<feature type="binding site" evidence="10">
    <location>
        <position position="44"/>
    </location>
    <ligand>
        <name>substrate</name>
    </ligand>
</feature>
<dbReference type="NCBIfam" id="NF004076">
    <property type="entry name" value="PRK05581.1-4"/>
    <property type="match status" value="1"/>
</dbReference>
<comment type="function">
    <text evidence="10">Catalyzes the reversible epimerization of D-ribulose 5-phosphate to D-xylulose 5-phosphate.</text>
</comment>
<dbReference type="CDD" id="cd00429">
    <property type="entry name" value="RPE"/>
    <property type="match status" value="1"/>
</dbReference>
<name>A0A370HVG3_9HYPH</name>
<dbReference type="FunFam" id="3.20.20.70:FF:000004">
    <property type="entry name" value="Ribulose-phosphate 3-epimerase"/>
    <property type="match status" value="1"/>
</dbReference>
<dbReference type="Gene3D" id="3.20.20.70">
    <property type="entry name" value="Aldolase class I"/>
    <property type="match status" value="1"/>
</dbReference>
<dbReference type="InterPro" id="IPR000056">
    <property type="entry name" value="Ribul_P_3_epim-like"/>
</dbReference>
<evidence type="ECO:0000256" key="8">
    <source>
        <dbReference type="ARBA" id="ARBA00022723"/>
    </source>
</evidence>
<dbReference type="EMBL" id="QQBB01000002">
    <property type="protein sequence ID" value="RDI60914.1"/>
    <property type="molecule type" value="Genomic_DNA"/>
</dbReference>
<evidence type="ECO:0000313" key="12">
    <source>
        <dbReference type="EMBL" id="RDI60914.1"/>
    </source>
</evidence>
<dbReference type="GO" id="GO:0005737">
    <property type="term" value="C:cytoplasm"/>
    <property type="evidence" value="ECO:0007669"/>
    <property type="project" value="UniProtKB-ARBA"/>
</dbReference>
<dbReference type="SUPFAM" id="SSF51366">
    <property type="entry name" value="Ribulose-phoshate binding barrel"/>
    <property type="match status" value="1"/>
</dbReference>
<feature type="binding site" evidence="10">
    <location>
        <position position="69"/>
    </location>
    <ligand>
        <name>a divalent metal cation</name>
        <dbReference type="ChEBI" id="CHEBI:60240"/>
    </ligand>
</feature>
<dbReference type="AlphaFoldDB" id="A0A370HVG3"/>
<feature type="binding site" evidence="10">
    <location>
        <begin position="178"/>
        <end position="181"/>
    </location>
    <ligand>
        <name>substrate</name>
    </ligand>
</feature>
<evidence type="ECO:0000313" key="13">
    <source>
        <dbReference type="Proteomes" id="UP000254925"/>
    </source>
</evidence>
<dbReference type="PROSITE" id="PS01086">
    <property type="entry name" value="RIBUL_P_3_EPIMER_2"/>
    <property type="match status" value="1"/>
</dbReference>
<protein>
    <recommendedName>
        <fullName evidence="7 10">Ribulose-phosphate 3-epimerase</fullName>
        <ecNumber evidence="7 10">5.1.3.1</ecNumber>
    </recommendedName>
</protein>
<dbReference type="InterPro" id="IPR013785">
    <property type="entry name" value="Aldolase_TIM"/>
</dbReference>
<evidence type="ECO:0000256" key="2">
    <source>
        <dbReference type="ARBA" id="ARBA00001936"/>
    </source>
</evidence>
<evidence type="ECO:0000256" key="6">
    <source>
        <dbReference type="ARBA" id="ARBA00009541"/>
    </source>
</evidence>
<feature type="active site" description="Proton donor" evidence="10">
    <location>
        <position position="209"/>
    </location>
</feature>
<feature type="region of interest" description="Disordered" evidence="11">
    <location>
        <begin position="1"/>
        <end position="21"/>
    </location>
</feature>
<comment type="cofactor">
    <cofactor evidence="2">
        <name>Mn(2+)</name>
        <dbReference type="ChEBI" id="CHEBI:29035"/>
    </cofactor>
</comment>
<feature type="binding site" evidence="10">
    <location>
        <position position="102"/>
    </location>
    <ligand>
        <name>a divalent metal cation</name>
        <dbReference type="ChEBI" id="CHEBI:60240"/>
    </ligand>
</feature>
<feature type="binding site" evidence="10">
    <location>
        <position position="102"/>
    </location>
    <ligand>
        <name>substrate</name>
    </ligand>
</feature>
<dbReference type="EC" id="5.1.3.1" evidence="7 10"/>
<comment type="catalytic activity">
    <reaction evidence="1 10">
        <text>D-ribulose 5-phosphate = D-xylulose 5-phosphate</text>
        <dbReference type="Rhea" id="RHEA:13677"/>
        <dbReference type="ChEBI" id="CHEBI:57737"/>
        <dbReference type="ChEBI" id="CHEBI:58121"/>
        <dbReference type="EC" id="5.1.3.1"/>
    </reaction>
</comment>
<dbReference type="InterPro" id="IPR026019">
    <property type="entry name" value="Ribul_P_3_epim"/>
</dbReference>
<comment type="cofactor">
    <cofactor evidence="5">
        <name>Fe(2+)</name>
        <dbReference type="ChEBI" id="CHEBI:29033"/>
    </cofactor>
</comment>
<feature type="binding site" evidence="10">
    <location>
        <begin position="231"/>
        <end position="232"/>
    </location>
    <ligand>
        <name>substrate</name>
    </ligand>
</feature>
<organism evidence="12 13">
    <name type="scientific">Microvirga subterranea</name>
    <dbReference type="NCBI Taxonomy" id="186651"/>
    <lineage>
        <taxon>Bacteria</taxon>
        <taxon>Pseudomonadati</taxon>
        <taxon>Pseudomonadota</taxon>
        <taxon>Alphaproteobacteria</taxon>
        <taxon>Hyphomicrobiales</taxon>
        <taxon>Methylobacteriaceae</taxon>
        <taxon>Microvirga</taxon>
    </lineage>
</organism>
<evidence type="ECO:0000256" key="3">
    <source>
        <dbReference type="ARBA" id="ARBA00001941"/>
    </source>
</evidence>
<evidence type="ECO:0000256" key="4">
    <source>
        <dbReference type="ARBA" id="ARBA00001947"/>
    </source>
</evidence>
<keyword evidence="10" id="KW-0119">Carbohydrate metabolism</keyword>
<feature type="binding site" evidence="10">
    <location>
        <position position="71"/>
    </location>
    <ligand>
        <name>a divalent metal cation</name>
        <dbReference type="ChEBI" id="CHEBI:60240"/>
    </ligand>
</feature>
<feature type="binding site" evidence="10">
    <location>
        <position position="209"/>
    </location>
    <ligand>
        <name>a divalent metal cation</name>
        <dbReference type="ChEBI" id="CHEBI:60240"/>
    </ligand>
</feature>
<dbReference type="PANTHER" id="PTHR11749">
    <property type="entry name" value="RIBULOSE-5-PHOSPHATE-3-EPIMERASE"/>
    <property type="match status" value="1"/>
</dbReference>
<dbReference type="InterPro" id="IPR011060">
    <property type="entry name" value="RibuloseP-bd_barrel"/>
</dbReference>
<feature type="binding site" evidence="10">
    <location>
        <begin position="209"/>
        <end position="211"/>
    </location>
    <ligand>
        <name>substrate</name>
    </ligand>
</feature>
<keyword evidence="13" id="KW-1185">Reference proteome</keyword>
<dbReference type="PROSITE" id="PS01085">
    <property type="entry name" value="RIBUL_P_3_EPIMER_1"/>
    <property type="match status" value="1"/>
</dbReference>
<evidence type="ECO:0000256" key="11">
    <source>
        <dbReference type="SAM" id="MobiDB-lite"/>
    </source>
</evidence>
<keyword evidence="9 10" id="KW-0413">Isomerase</keyword>
<keyword evidence="8 10" id="KW-0479">Metal-binding</keyword>
<dbReference type="GO" id="GO:0006098">
    <property type="term" value="P:pentose-phosphate shunt"/>
    <property type="evidence" value="ECO:0007669"/>
    <property type="project" value="UniProtKB-UniRule"/>
</dbReference>
<accession>A0A370HVG3</accession>
<dbReference type="NCBIfam" id="TIGR01163">
    <property type="entry name" value="rpe"/>
    <property type="match status" value="1"/>
</dbReference>
<comment type="pathway">
    <text evidence="10">Carbohydrate degradation.</text>
</comment>
<evidence type="ECO:0000256" key="7">
    <source>
        <dbReference type="ARBA" id="ARBA00013188"/>
    </source>
</evidence>
<comment type="cofactor">
    <cofactor evidence="4">
        <name>Zn(2+)</name>
        <dbReference type="ChEBI" id="CHEBI:29105"/>
    </cofactor>
</comment>
<comment type="cofactor">
    <cofactor evidence="10">
        <name>a divalent metal cation</name>
        <dbReference type="ChEBI" id="CHEBI:60240"/>
    </cofactor>
    <text evidence="10">Binds 1 divalent metal cation per subunit.</text>
</comment>
<dbReference type="Proteomes" id="UP000254925">
    <property type="component" value="Unassembled WGS sequence"/>
</dbReference>
<comment type="caution">
    <text evidence="12">The sequence shown here is derived from an EMBL/GenBank/DDBJ whole genome shotgun (WGS) entry which is preliminary data.</text>
</comment>
<dbReference type="GO" id="GO:0004750">
    <property type="term" value="F:D-ribulose-phosphate 3-epimerase activity"/>
    <property type="evidence" value="ECO:0007669"/>
    <property type="project" value="UniProtKB-UniRule"/>
</dbReference>
<proteinExistence type="inferred from homology"/>
<evidence type="ECO:0000256" key="5">
    <source>
        <dbReference type="ARBA" id="ARBA00001954"/>
    </source>
</evidence>
<dbReference type="Pfam" id="PF00834">
    <property type="entry name" value="Ribul_P_3_epim"/>
    <property type="match status" value="1"/>
</dbReference>
<feature type="active site" description="Proton acceptor" evidence="10">
    <location>
        <position position="71"/>
    </location>
</feature>
<comment type="cofactor">
    <cofactor evidence="3">
        <name>Co(2+)</name>
        <dbReference type="ChEBI" id="CHEBI:48828"/>
    </cofactor>
</comment>
<gene>
    <name evidence="10" type="primary">rpe</name>
    <name evidence="12" type="ORF">DES45_102302</name>
</gene>
<evidence type="ECO:0000256" key="10">
    <source>
        <dbReference type="HAMAP-Rule" id="MF_02227"/>
    </source>
</evidence>
<comment type="similarity">
    <text evidence="6 10">Belongs to the ribulose-phosphate 3-epimerase family.</text>
</comment>